<dbReference type="EMBL" id="CAJNOO010000506">
    <property type="protein sequence ID" value="CAF0962892.1"/>
    <property type="molecule type" value="Genomic_DNA"/>
</dbReference>
<gene>
    <name evidence="1" type="ORF">RFH988_LOCUS12238</name>
</gene>
<protein>
    <submittedName>
        <fullName evidence="1">Uncharacterized protein</fullName>
    </submittedName>
</protein>
<dbReference type="Proteomes" id="UP000663882">
    <property type="component" value="Unassembled WGS sequence"/>
</dbReference>
<feature type="non-terminal residue" evidence="1">
    <location>
        <position position="1"/>
    </location>
</feature>
<sequence length="25" mass="2853">RNANLAFNKCCSAATPLPKKYYCIY</sequence>
<dbReference type="AlphaFoldDB" id="A0A814E199"/>
<organism evidence="1 2">
    <name type="scientific">Rotaria sordida</name>
    <dbReference type="NCBI Taxonomy" id="392033"/>
    <lineage>
        <taxon>Eukaryota</taxon>
        <taxon>Metazoa</taxon>
        <taxon>Spiralia</taxon>
        <taxon>Gnathifera</taxon>
        <taxon>Rotifera</taxon>
        <taxon>Eurotatoria</taxon>
        <taxon>Bdelloidea</taxon>
        <taxon>Philodinida</taxon>
        <taxon>Philodinidae</taxon>
        <taxon>Rotaria</taxon>
    </lineage>
</organism>
<comment type="caution">
    <text evidence="1">The sequence shown here is derived from an EMBL/GenBank/DDBJ whole genome shotgun (WGS) entry which is preliminary data.</text>
</comment>
<evidence type="ECO:0000313" key="2">
    <source>
        <dbReference type="Proteomes" id="UP000663882"/>
    </source>
</evidence>
<reference evidence="1" key="1">
    <citation type="submission" date="2021-02" db="EMBL/GenBank/DDBJ databases">
        <authorList>
            <person name="Nowell W R."/>
        </authorList>
    </citation>
    <scope>NUCLEOTIDE SEQUENCE</scope>
</reference>
<accession>A0A814E199</accession>
<name>A0A814E199_9BILA</name>
<proteinExistence type="predicted"/>
<evidence type="ECO:0000313" key="1">
    <source>
        <dbReference type="EMBL" id="CAF0962892.1"/>
    </source>
</evidence>